<dbReference type="InterPro" id="IPR036691">
    <property type="entry name" value="Endo/exonu/phosph_ase_sf"/>
</dbReference>
<dbReference type="Pfam" id="PF13456">
    <property type="entry name" value="RVT_3"/>
    <property type="match status" value="1"/>
</dbReference>
<evidence type="ECO:0000313" key="6">
    <source>
        <dbReference type="Proteomes" id="UP000242715"/>
    </source>
</evidence>
<keyword evidence="6" id="KW-1185">Reference proteome</keyword>
<dbReference type="Proteomes" id="UP000242715">
    <property type="component" value="Unassembled WGS sequence"/>
</dbReference>
<gene>
    <name evidence="5" type="ORF">TSUD_372220</name>
</gene>
<dbReference type="SUPFAM" id="SSF53098">
    <property type="entry name" value="Ribonuclease H-like"/>
    <property type="match status" value="1"/>
</dbReference>
<dbReference type="CDD" id="cd06222">
    <property type="entry name" value="RNase_H_like"/>
    <property type="match status" value="1"/>
</dbReference>
<feature type="region of interest" description="Disordered" evidence="1">
    <location>
        <begin position="288"/>
        <end position="313"/>
    </location>
</feature>
<evidence type="ECO:0000313" key="5">
    <source>
        <dbReference type="EMBL" id="GAU21327.1"/>
    </source>
</evidence>
<dbReference type="Gene3D" id="3.60.10.10">
    <property type="entry name" value="Endonuclease/exonuclease/phosphatase"/>
    <property type="match status" value="1"/>
</dbReference>
<dbReference type="InterPro" id="IPR044730">
    <property type="entry name" value="RNase_H-like_dom_plant"/>
</dbReference>
<organism evidence="5 6">
    <name type="scientific">Trifolium subterraneum</name>
    <name type="common">Subterranean clover</name>
    <dbReference type="NCBI Taxonomy" id="3900"/>
    <lineage>
        <taxon>Eukaryota</taxon>
        <taxon>Viridiplantae</taxon>
        <taxon>Streptophyta</taxon>
        <taxon>Embryophyta</taxon>
        <taxon>Tracheophyta</taxon>
        <taxon>Spermatophyta</taxon>
        <taxon>Magnoliopsida</taxon>
        <taxon>eudicotyledons</taxon>
        <taxon>Gunneridae</taxon>
        <taxon>Pentapetalae</taxon>
        <taxon>rosids</taxon>
        <taxon>fabids</taxon>
        <taxon>Fabales</taxon>
        <taxon>Fabaceae</taxon>
        <taxon>Papilionoideae</taxon>
        <taxon>50 kb inversion clade</taxon>
        <taxon>NPAAA clade</taxon>
        <taxon>Hologalegina</taxon>
        <taxon>IRL clade</taxon>
        <taxon>Trifolieae</taxon>
        <taxon>Trifolium</taxon>
    </lineage>
</organism>
<dbReference type="InterPro" id="IPR002156">
    <property type="entry name" value="RNaseH_domain"/>
</dbReference>
<evidence type="ECO:0000256" key="1">
    <source>
        <dbReference type="SAM" id="MobiDB-lite"/>
    </source>
</evidence>
<feature type="compositionally biased region" description="Basic and acidic residues" evidence="1">
    <location>
        <begin position="300"/>
        <end position="313"/>
    </location>
</feature>
<accession>A0A2Z6MWY4</accession>
<dbReference type="GO" id="GO:0003676">
    <property type="term" value="F:nucleic acid binding"/>
    <property type="evidence" value="ECO:0007669"/>
    <property type="project" value="InterPro"/>
</dbReference>
<dbReference type="GO" id="GO:0004523">
    <property type="term" value="F:RNA-DNA hybrid ribonuclease activity"/>
    <property type="evidence" value="ECO:0007669"/>
    <property type="project" value="InterPro"/>
</dbReference>
<protein>
    <submittedName>
        <fullName evidence="5">Uncharacterized protein</fullName>
    </submittedName>
</protein>
<proteinExistence type="predicted"/>
<dbReference type="InterPro" id="IPR025558">
    <property type="entry name" value="DUF4283"/>
</dbReference>
<dbReference type="EMBL" id="DF973227">
    <property type="protein sequence ID" value="GAU21327.1"/>
    <property type="molecule type" value="Genomic_DNA"/>
</dbReference>
<feature type="domain" description="DUF4283" evidence="4">
    <location>
        <begin position="95"/>
        <end position="174"/>
    </location>
</feature>
<feature type="domain" description="Reverse transcriptase zinc-binding" evidence="3">
    <location>
        <begin position="781"/>
        <end position="866"/>
    </location>
</feature>
<evidence type="ECO:0000259" key="3">
    <source>
        <dbReference type="Pfam" id="PF13966"/>
    </source>
</evidence>
<dbReference type="InterPro" id="IPR026960">
    <property type="entry name" value="RVT-Znf"/>
</dbReference>
<feature type="domain" description="RNase H type-1" evidence="2">
    <location>
        <begin position="871"/>
        <end position="991"/>
    </location>
</feature>
<name>A0A2Z6MWY4_TRISU</name>
<evidence type="ECO:0000259" key="4">
    <source>
        <dbReference type="Pfam" id="PF14111"/>
    </source>
</evidence>
<dbReference type="PANTHER" id="PTHR31286:SF171">
    <property type="entry name" value="CCHC-TYPE DOMAIN-CONTAINING PROTEIN"/>
    <property type="match status" value="1"/>
</dbReference>
<dbReference type="InterPro" id="IPR040256">
    <property type="entry name" value="At4g02000-like"/>
</dbReference>
<evidence type="ECO:0000259" key="2">
    <source>
        <dbReference type="Pfam" id="PF13456"/>
    </source>
</evidence>
<dbReference type="Pfam" id="PF14111">
    <property type="entry name" value="DUF4283"/>
    <property type="match status" value="1"/>
</dbReference>
<reference evidence="6" key="1">
    <citation type="journal article" date="2017" name="Front. Plant Sci.">
        <title>Climate Clever Clovers: New Paradigm to Reduce the Environmental Footprint of Ruminants by Breeding Low Methanogenic Forages Utilizing Haplotype Variation.</title>
        <authorList>
            <person name="Kaur P."/>
            <person name="Appels R."/>
            <person name="Bayer P.E."/>
            <person name="Keeble-Gagnere G."/>
            <person name="Wang J."/>
            <person name="Hirakawa H."/>
            <person name="Shirasawa K."/>
            <person name="Vercoe P."/>
            <person name="Stefanova K."/>
            <person name="Durmic Z."/>
            <person name="Nichols P."/>
            <person name="Revell C."/>
            <person name="Isobe S.N."/>
            <person name="Edwards D."/>
            <person name="Erskine W."/>
        </authorList>
    </citation>
    <scope>NUCLEOTIDE SEQUENCE [LARGE SCALE GENOMIC DNA]</scope>
    <source>
        <strain evidence="6">cv. Daliak</strain>
    </source>
</reference>
<dbReference type="Gene3D" id="3.30.420.10">
    <property type="entry name" value="Ribonuclease H-like superfamily/Ribonuclease H"/>
    <property type="match status" value="1"/>
</dbReference>
<feature type="region of interest" description="Disordered" evidence="1">
    <location>
        <begin position="1"/>
        <end position="36"/>
    </location>
</feature>
<dbReference type="InterPro" id="IPR036397">
    <property type="entry name" value="RNaseH_sf"/>
</dbReference>
<dbReference type="AlphaFoldDB" id="A0A2Z6MWY4"/>
<dbReference type="InterPro" id="IPR012337">
    <property type="entry name" value="RNaseH-like_sf"/>
</dbReference>
<dbReference type="Pfam" id="PF13966">
    <property type="entry name" value="zf-RVT"/>
    <property type="match status" value="1"/>
</dbReference>
<dbReference type="SUPFAM" id="SSF56219">
    <property type="entry name" value="DNase I-like"/>
    <property type="match status" value="1"/>
</dbReference>
<dbReference type="PANTHER" id="PTHR31286">
    <property type="entry name" value="GLYCINE-RICH CELL WALL STRUCTURAL PROTEIN 1.8-LIKE"/>
    <property type="match status" value="1"/>
</dbReference>
<sequence>MDFTFTAKENRRSESSLPPEPPDRGGDGNQQQGTKKTIEKVSFRDKVLGSQAVMVRERTDLLAAKLAHVELVRGNRLMPMLHVEKKVIEDLSIPWKDALVVKLLGKNLGYNLMKKKLENIWNLIGGFELMDVSNAFYMVKFDCAEDKNKVINGGPWMTYDHYLAVRHWTATFNAATAKIDKTMVWIRIPSLNLVYYDESLLWTLASLVGTPVKVDMHTLTVARGRFARMCVEVDLTKPVVRRVGINGEWYQVQYEGLHIICTQCGCYGHVLMDCALRNDKAAMEDLKNDDGTATKNNNKVQRETKMDGGDKSTTIEKTENLEDRRREPAEIAELNGIDCDPESLHGESIRVERKKNGKKLNKNGFGAILKEENVLSQLTKSGAINGERNLQNQLQKTIEAFHDGLRQKNKPKLKKKRPKMDLLGVKKNGSSSSKGPDAIIKGNNFTDGGNQPKATQQGDTTKLVKEMNSYMGPNKGRDHQPSTSNAMNTQHYYEGHLKKDGNPTQHNKSNDPNLILGKDHMQIEVSEQSMDPLLLTVVYASPRDHERKETWQRLHQMATSIQEPWIMMGDFNEIANPDEKKGGAPVEIKKCQNFNDWINDCRIMVRDFYINIYKEEQSIREPIISWTTYPINLENEQDSLSALGRLKRALFDMGPNKAPGEDEASIEQAHCVMHCLEQFCLASGQKINSQKTQIFFSKNVDQRTRDDIIQHTGFTQVNNLGKYLGANIAPDVLTTEGQWDLNFLQTHLSPNIVSQIMAIPAPLGTDRDDTIGWKGTNTHHFTIQSTYDLQHGNGHHINGDWNKIWAWKGPHRIQTFMWIAAHERLLTNFRRSKWGVGVSPTCSICGNDDETMIHTLRDCIYATRIWLRLLNCDGAYKDSMNIAGCGDLFRDSDGRWLKGYTLRIGDCDALHAEMWGMYTGMKMARRQGYTHLIVEIDYKLLIDMVTGRCKLNVNSPILVKRIQDLSNLLWHVIFQHTWREGNRCADWLASFSLNQSSYDVRILENPPRELQHLLFDDITGACMPRSVRVIL</sequence>
<dbReference type="OrthoDB" id="1937106at2759"/>